<feature type="domain" description="CCR4-NOT transcription complex subunit 1" evidence="10">
    <location>
        <begin position="918"/>
        <end position="1061"/>
    </location>
</feature>
<feature type="domain" description="CCR4-NOT transcription complex subunit 1 CAF1-binding" evidence="11">
    <location>
        <begin position="611"/>
        <end position="832"/>
    </location>
</feature>
<dbReference type="Gene3D" id="1.25.40.790">
    <property type="match status" value="1"/>
</dbReference>
<dbReference type="Pfam" id="PF25097">
    <property type="entry name" value="ARM_Cnot1"/>
    <property type="match status" value="1"/>
</dbReference>
<evidence type="ECO:0000313" key="15">
    <source>
        <dbReference type="EMBL" id="KAA8902890.1"/>
    </source>
</evidence>
<evidence type="ECO:0000256" key="1">
    <source>
        <dbReference type="ARBA" id="ARBA00004123"/>
    </source>
</evidence>
<evidence type="ECO:0000256" key="6">
    <source>
        <dbReference type="ARBA" id="ARBA00059181"/>
    </source>
</evidence>
<dbReference type="GO" id="GO:0005634">
    <property type="term" value="C:nucleus"/>
    <property type="evidence" value="ECO:0007669"/>
    <property type="project" value="UniProtKB-SubCell"/>
</dbReference>
<dbReference type="CDD" id="cd20710">
    <property type="entry name" value="NOT1_connector"/>
    <property type="match status" value="1"/>
</dbReference>
<dbReference type="FunFam" id="1.25.40.180:FF:000012">
    <property type="entry name" value="Ccr4-Not transcription complex subunit"/>
    <property type="match status" value="1"/>
</dbReference>
<feature type="compositionally biased region" description="Pro residues" evidence="8">
    <location>
        <begin position="868"/>
        <end position="880"/>
    </location>
</feature>
<feature type="domain" description="CCR4-Not complex component Not1 C-terminal" evidence="9">
    <location>
        <begin position="1521"/>
        <end position="1892"/>
    </location>
</feature>
<reference evidence="15" key="1">
    <citation type="journal article" date="2019" name="G3 (Bethesda)">
        <title>Genome Assemblies of Two Rare Opportunistic Yeast Pathogens: Diutina rugosa (syn. Candida rugosa) and Trichomonascus ciferrii (syn. Candida ciferrii).</title>
        <authorList>
            <person name="Mixao V."/>
            <person name="Saus E."/>
            <person name="Hansen A.P."/>
            <person name="Lass-Florl C."/>
            <person name="Gabaldon T."/>
        </authorList>
    </citation>
    <scope>NUCLEOTIDE SEQUENCE</scope>
    <source>
        <strain evidence="15">CBS 4856</strain>
    </source>
</reference>
<dbReference type="Pfam" id="PF16418">
    <property type="entry name" value="CNOT1_HEAT"/>
    <property type="match status" value="1"/>
</dbReference>
<dbReference type="Gene3D" id="1.25.40.800">
    <property type="match status" value="1"/>
</dbReference>
<sequence length="1924" mass="215323">METLFDSIKGCLSSNGTDISKLQTAASKLEIADNDMAHACILITNNPQADCAAIGQALQGHVSTQPIDWSNVVSLLESPVHGLEVNVDSPAALAGLLKFLTALAPEKKKDIFLILFSKKWKTIKTQTDLVRSAVTMPKDKFDVSTLGLTPVVDPELYASAPAHLSSIARSIAHQPFNYWELAHLCIDALCRDQTGSVKSFFESTPEILPELIFLGGVTFPRPWPEILENHMTVFFEKFLIERPPTCPFVFNYLARSDKVYLISTLMDIYENDLTLLGTILLTGFEANILEDLLYVKHFSFTLELATQADKRNYYLFETFLQKSVQFHGTEFIFHLLDFLEIRATAEYTQSEQGKPPLGLNLRSIAASLGLITAVEMPLDRLEQVKAIQIQCLQLYPRLINFGRGHDAAILAHGDSNNFSEEVEAEMKAYYQKMYAQQIEIRDIITMLQKLKESDNPHEQDVFACMVHSLFDEYRFFPEYPLNALATTAVLFGSLVYFQLIEGMPLSIALRYILDSLKSPTDSNMFKFGLQALYEFRHRLPEFPKYCALLLETPGLMTQPQFYQQIKDIVASGTDPTAVAAMLPPQQPQQQQQESQFASVSAEMTGLDETNQEEPSESVSDKVLFIVNNIAQNNVSAKSKDMQSLLDRKYYRWFASYIVGQRSKQEPNYHSLYITMLQHIGSRTLEKFCVKVTYQHIISLLNNPDTISSSEKRNKLKNLGQWLGGLLLANDKPILHDNIYFKGLLVEGYDLSKLPVVIPFVCKTIERASLSTVFLPPNPWLMGILYVLAELYYHAELKLNLKFEIEVLCNQLQLDINKLTVSTLVRERPSQDELERQNMGLAMEMQKLRLNEQRQQQQPQPLQQQQIPPQQPQPQPQPAPQQPMAATGTVTMQPHEADQYSALAEQFALNGNTAFVTHPNFKKLFQLAIDKALREVIQPVVERSISIASITTKELISKDFALEQDENKMRNAAQNVIRVLVGNISLATAKEPLRESLTSHLKALVVAHGYGEHTMLLDQVVVATNDNIDTICSIVERAAVEKSIPEIEEVMMPAYSLRKRHRETTPNQPFIDPQLSSRYALQLPDPFRLHAGGLLPQQMAIYDNFGRYHPDFVDEATAAQEAGVPTGPQAAGAAPGAAPGAQLDGQRDANGAMGPEAQMPVDQIVIQLQNGIEALNKSTKESSETKLSELTGNHRVRLLLTNILNLAAQHPLAKDQISLKTSQVTVSALFTSTETNLGREVFCYLLDKLCAMSPGTAKEVMLWLIYSDDERKYNVPVMSTLIKSNLISASDIDVSLSKQVLAKSEPAINFASGLIKDAILGESPCALRSEFISCLEAMEILSKEETPNPVAVELLGEMEKRQPTKGPGSDGEPGTLKDQMGYVFIEWIQLTQHPLKSERSTHLFVYQLSRAGIISNPESLATFIRTALEISIASHKKCMSSLETVSANDLFVAVDGLAKLIATILKTNSGMNANERLEYAQNILTVLSLVFASEHDKNLEHFTSRPFFRLFSTLLYEASTSDDDSQFFQDLYILIAKTFKQLQPLAFPAFSFSWMTLISHRLFLPKLLNLPNKKGWKHITDLLESLVTFQGHYAEGKVFPETVAVMYKGTLRIFLVILHDYPTFLIENHYALCNAIPQSFVQLRNVVLSAFPENMELPDPFTQGLKVDRLPEIRQPPALAVDPEADLQRFGLKKLVDSYLKSPSPSLVKSIASGFTLKEPKNISGIGYDTVNVNIPAFNAFVLYVGIQATQGNGPNVSDSSKSDEGMSAYFNRDSSHLALLTQVMAELSVEGRYFLSEAMANQLRYPNQHTHFFSCVILSLFGNHGSSSLGDKKIGIQHLITRVLLERIICNRPHPWGLMITFTELLKNSSYKFWDLPFTKTTPEIERMFASLYDHISNSNRIEQDDNADNANANNATTQAAVSA</sequence>
<dbReference type="InterPro" id="IPR007196">
    <property type="entry name" value="CCR4-Not_Not1_C"/>
</dbReference>
<dbReference type="PANTHER" id="PTHR13162:SF8">
    <property type="entry name" value="CCR4-NOT TRANSCRIPTION COMPLEX SUBUNIT 1"/>
    <property type="match status" value="1"/>
</dbReference>
<gene>
    <name evidence="15" type="ORF">TRICI_005814</name>
</gene>
<feature type="compositionally biased region" description="Low complexity" evidence="8">
    <location>
        <begin position="1123"/>
        <end position="1140"/>
    </location>
</feature>
<dbReference type="GO" id="GO:0060090">
    <property type="term" value="F:molecular adaptor activity"/>
    <property type="evidence" value="ECO:0007669"/>
    <property type="project" value="TreeGrafter"/>
</dbReference>
<protein>
    <recommendedName>
        <fullName evidence="7">General negative regulator of transcription subunit 1</fullName>
    </recommendedName>
</protein>
<dbReference type="InterPro" id="IPR032193">
    <property type="entry name" value="CNOT1_TTP_bind"/>
</dbReference>
<dbReference type="Gene3D" id="1.25.40.180">
    <property type="match status" value="1"/>
</dbReference>
<dbReference type="GO" id="GO:0017148">
    <property type="term" value="P:negative regulation of translation"/>
    <property type="evidence" value="ECO:0007669"/>
    <property type="project" value="InterPro"/>
</dbReference>
<dbReference type="InterPro" id="IPR055454">
    <property type="entry name" value="CNOT1-like_NOT1_connector"/>
</dbReference>
<evidence type="ECO:0000259" key="10">
    <source>
        <dbReference type="Pfam" id="PF12842"/>
    </source>
</evidence>
<dbReference type="Pfam" id="PF16417">
    <property type="entry name" value="CNOT1_TTP_bind"/>
    <property type="match status" value="1"/>
</dbReference>
<dbReference type="PANTHER" id="PTHR13162">
    <property type="entry name" value="CCR4-NOT TRANSCRIPTION COMPLEX"/>
    <property type="match status" value="1"/>
</dbReference>
<evidence type="ECO:0000256" key="8">
    <source>
        <dbReference type="SAM" id="MobiDB-lite"/>
    </source>
</evidence>
<feature type="region of interest" description="Disordered" evidence="8">
    <location>
        <begin position="850"/>
        <end position="885"/>
    </location>
</feature>
<feature type="region of interest" description="Disordered" evidence="8">
    <location>
        <begin position="1123"/>
        <end position="1154"/>
    </location>
</feature>
<evidence type="ECO:0000256" key="5">
    <source>
        <dbReference type="ARBA" id="ARBA00023242"/>
    </source>
</evidence>
<dbReference type="InterPro" id="IPR040398">
    <property type="entry name" value="Not1"/>
</dbReference>
<organism evidence="15 16">
    <name type="scientific">Trichomonascus ciferrii</name>
    <dbReference type="NCBI Taxonomy" id="44093"/>
    <lineage>
        <taxon>Eukaryota</taxon>
        <taxon>Fungi</taxon>
        <taxon>Dikarya</taxon>
        <taxon>Ascomycota</taxon>
        <taxon>Saccharomycotina</taxon>
        <taxon>Dipodascomycetes</taxon>
        <taxon>Dipodascales</taxon>
        <taxon>Trichomonascaceae</taxon>
        <taxon>Trichomonascus</taxon>
        <taxon>Trichomonascus ciferrii complex</taxon>
    </lineage>
</organism>
<evidence type="ECO:0000256" key="7">
    <source>
        <dbReference type="ARBA" id="ARBA00074459"/>
    </source>
</evidence>
<evidence type="ECO:0000259" key="9">
    <source>
        <dbReference type="Pfam" id="PF04054"/>
    </source>
</evidence>
<evidence type="ECO:0000256" key="2">
    <source>
        <dbReference type="ARBA" id="ARBA00022491"/>
    </source>
</evidence>
<evidence type="ECO:0000256" key="4">
    <source>
        <dbReference type="ARBA" id="ARBA00023163"/>
    </source>
</evidence>
<comment type="caution">
    <text evidence="15">The sequence shown here is derived from an EMBL/GenBank/DDBJ whole genome shotgun (WGS) entry which is preliminary data.</text>
</comment>
<dbReference type="Gene3D" id="1.25.40.840">
    <property type="entry name" value="CCR4-NOT transcription complex subunit 1 TTP binding domain"/>
    <property type="match status" value="1"/>
</dbReference>
<evidence type="ECO:0000259" key="14">
    <source>
        <dbReference type="Pfam" id="PF25097"/>
    </source>
</evidence>
<comment type="subcellular location">
    <subcellularLocation>
        <location evidence="1">Nucleus</location>
    </subcellularLocation>
</comment>
<dbReference type="VEuPathDB" id="FungiDB:TRICI_005814"/>
<dbReference type="InterPro" id="IPR038535">
    <property type="entry name" value="CNOT1_TTP_bind_sf"/>
</dbReference>
<comment type="function">
    <text evidence="6">Acts as a component of the CCR4-NOT core complex, which in the nucleus seems to be a general transcription factor, and in the cytoplasm the major mRNA deadenylase involved in mRNA turnover. The NOT protein subcomplex negatively regulates the basal and activated transcription of many genes. Preferentially affects TC-type TATA element-dependent transcription. Could directly or indirectly inhibit component(s) of the general transcription machinery.</text>
</comment>
<dbReference type="InterPro" id="IPR032191">
    <property type="entry name" value="CNOT1_CAF1_bind"/>
</dbReference>
<evidence type="ECO:0000259" key="13">
    <source>
        <dbReference type="Pfam" id="PF16418"/>
    </source>
</evidence>
<keyword evidence="3" id="KW-0805">Transcription regulation</keyword>
<dbReference type="Pfam" id="PF12842">
    <property type="entry name" value="DUF3819"/>
    <property type="match status" value="1"/>
</dbReference>
<dbReference type="GO" id="GO:0000932">
    <property type="term" value="C:P-body"/>
    <property type="evidence" value="ECO:0007669"/>
    <property type="project" value="TreeGrafter"/>
</dbReference>
<accession>A0A642UPC3</accession>
<dbReference type="OrthoDB" id="1933107at2759"/>
<feature type="domain" description="CCR4-NOT transcription complex subunit 1-like NOT1 connector" evidence="14">
    <location>
        <begin position="1192"/>
        <end position="1356"/>
    </location>
</feature>
<evidence type="ECO:0000259" key="11">
    <source>
        <dbReference type="Pfam" id="PF16415"/>
    </source>
</evidence>
<feature type="region of interest" description="Disordered" evidence="8">
    <location>
        <begin position="1905"/>
        <end position="1924"/>
    </location>
</feature>
<keyword evidence="16" id="KW-1185">Reference proteome</keyword>
<feature type="compositionally biased region" description="Low complexity" evidence="8">
    <location>
        <begin position="852"/>
        <end position="867"/>
    </location>
</feature>
<feature type="domain" description="CCR4-NOT transcription complex subunit 1 HEAT repeat" evidence="13">
    <location>
        <begin position="234"/>
        <end position="363"/>
    </location>
</feature>
<dbReference type="GO" id="GO:0030015">
    <property type="term" value="C:CCR4-NOT core complex"/>
    <property type="evidence" value="ECO:0007669"/>
    <property type="project" value="InterPro"/>
</dbReference>
<dbReference type="EMBL" id="SWFS01000456">
    <property type="protein sequence ID" value="KAA8902890.1"/>
    <property type="molecule type" value="Genomic_DNA"/>
</dbReference>
<name>A0A642UPC3_9ASCO</name>
<evidence type="ECO:0000256" key="3">
    <source>
        <dbReference type="ARBA" id="ARBA00023015"/>
    </source>
</evidence>
<keyword evidence="4" id="KW-0804">Transcription</keyword>
<dbReference type="Pfam" id="PF16415">
    <property type="entry name" value="CNOT1_CAF1_bind"/>
    <property type="match status" value="1"/>
</dbReference>
<dbReference type="InterPro" id="IPR024557">
    <property type="entry name" value="CNOT1_dom_4"/>
</dbReference>
<evidence type="ECO:0000313" key="16">
    <source>
        <dbReference type="Proteomes" id="UP000761534"/>
    </source>
</evidence>
<dbReference type="Proteomes" id="UP000761534">
    <property type="component" value="Unassembled WGS sequence"/>
</dbReference>
<proteinExistence type="predicted"/>
<dbReference type="InterPro" id="IPR032194">
    <property type="entry name" value="CNOT1_HEAT"/>
</dbReference>
<feature type="compositionally biased region" description="Low complexity" evidence="8">
    <location>
        <begin position="1909"/>
        <end position="1924"/>
    </location>
</feature>
<evidence type="ECO:0000259" key="12">
    <source>
        <dbReference type="Pfam" id="PF16417"/>
    </source>
</evidence>
<keyword evidence="5" id="KW-0539">Nucleus</keyword>
<feature type="domain" description="CCR4-NOT transcription complex subunit 1 TTP binding" evidence="12">
    <location>
        <begin position="413"/>
        <end position="569"/>
    </location>
</feature>
<dbReference type="Pfam" id="PF04054">
    <property type="entry name" value="Not1"/>
    <property type="match status" value="1"/>
</dbReference>
<dbReference type="GO" id="GO:0000289">
    <property type="term" value="P:nuclear-transcribed mRNA poly(A) tail shortening"/>
    <property type="evidence" value="ECO:0007669"/>
    <property type="project" value="UniProtKB-ARBA"/>
</dbReference>
<keyword evidence="2" id="KW-0678">Repressor</keyword>